<feature type="transmembrane region" description="Helical" evidence="1">
    <location>
        <begin position="214"/>
        <end position="242"/>
    </location>
</feature>
<name>A0A8H5CU40_9AGAR</name>
<feature type="transmembrane region" description="Helical" evidence="1">
    <location>
        <begin position="179"/>
        <end position="202"/>
    </location>
</feature>
<accession>A0A8H5CU40</accession>
<evidence type="ECO:0000313" key="2">
    <source>
        <dbReference type="EMBL" id="KAF5347960.1"/>
    </source>
</evidence>
<sequence>MSNPYTPLSESSVDLYNERTILDGIFLGTIAYGVHLVLCTWCILLQLQNKKTRLEWLYLAYVSLLFIMGSIGNATNIKVAEMAFVDQRNFPGGPAGFFATGGGPIGLTCNVVYIINSWFQDCLLLWRFWMFFSYTQRWYIAIIPCLMFLASFALSFVLIIMLCVPGITLWSNISIDLAIPYWAISIALSVIITTCITLRLLYLRRISHGSGADCVSVTAMLVESAALYTSNGLIFLVSYAINSPVQNLALPVLGQTQSIAPLLIILRVFRGRAWSKSSITKLETLRFTPTFSGDSQSSDRTTVHDIQV</sequence>
<reference evidence="2 3" key="1">
    <citation type="journal article" date="2020" name="ISME J.">
        <title>Uncovering the hidden diversity of litter-decomposition mechanisms in mushroom-forming fungi.</title>
        <authorList>
            <person name="Floudas D."/>
            <person name="Bentzer J."/>
            <person name="Ahren D."/>
            <person name="Johansson T."/>
            <person name="Persson P."/>
            <person name="Tunlid A."/>
        </authorList>
    </citation>
    <scope>NUCLEOTIDE SEQUENCE [LARGE SCALE GENOMIC DNA]</scope>
    <source>
        <strain evidence="2 3">CBS 146.42</strain>
    </source>
</reference>
<feature type="transmembrane region" description="Helical" evidence="1">
    <location>
        <begin position="248"/>
        <end position="269"/>
    </location>
</feature>
<comment type="caution">
    <text evidence="2">The sequence shown here is derived from an EMBL/GenBank/DDBJ whole genome shotgun (WGS) entry which is preliminary data.</text>
</comment>
<organism evidence="2 3">
    <name type="scientific">Leucocoprinus leucothites</name>
    <dbReference type="NCBI Taxonomy" id="201217"/>
    <lineage>
        <taxon>Eukaryota</taxon>
        <taxon>Fungi</taxon>
        <taxon>Dikarya</taxon>
        <taxon>Basidiomycota</taxon>
        <taxon>Agaricomycotina</taxon>
        <taxon>Agaricomycetes</taxon>
        <taxon>Agaricomycetidae</taxon>
        <taxon>Agaricales</taxon>
        <taxon>Agaricineae</taxon>
        <taxon>Agaricaceae</taxon>
        <taxon>Leucocoprinus</taxon>
    </lineage>
</organism>
<feature type="transmembrane region" description="Helical" evidence="1">
    <location>
        <begin position="139"/>
        <end position="167"/>
    </location>
</feature>
<evidence type="ECO:0000256" key="1">
    <source>
        <dbReference type="SAM" id="Phobius"/>
    </source>
</evidence>
<protein>
    <submittedName>
        <fullName evidence="2">Uncharacterized protein</fullName>
    </submittedName>
</protein>
<dbReference type="AlphaFoldDB" id="A0A8H5CU40"/>
<keyword evidence="3" id="KW-1185">Reference proteome</keyword>
<dbReference type="OrthoDB" id="2905268at2759"/>
<keyword evidence="1" id="KW-0812">Transmembrane</keyword>
<keyword evidence="1" id="KW-0472">Membrane</keyword>
<proteinExistence type="predicted"/>
<dbReference type="EMBL" id="JAACJO010000022">
    <property type="protein sequence ID" value="KAF5347960.1"/>
    <property type="molecule type" value="Genomic_DNA"/>
</dbReference>
<dbReference type="Proteomes" id="UP000559027">
    <property type="component" value="Unassembled WGS sequence"/>
</dbReference>
<keyword evidence="1" id="KW-1133">Transmembrane helix</keyword>
<evidence type="ECO:0000313" key="3">
    <source>
        <dbReference type="Proteomes" id="UP000559027"/>
    </source>
</evidence>
<feature type="transmembrane region" description="Helical" evidence="1">
    <location>
        <begin position="20"/>
        <end position="44"/>
    </location>
</feature>
<feature type="transmembrane region" description="Helical" evidence="1">
    <location>
        <begin position="95"/>
        <end position="119"/>
    </location>
</feature>
<feature type="transmembrane region" description="Helical" evidence="1">
    <location>
        <begin position="56"/>
        <end position="75"/>
    </location>
</feature>
<gene>
    <name evidence="2" type="ORF">D9756_010216</name>
</gene>